<dbReference type="EMBL" id="LAZR01033382">
    <property type="protein sequence ID" value="KKL48246.1"/>
    <property type="molecule type" value="Genomic_DNA"/>
</dbReference>
<proteinExistence type="predicted"/>
<feature type="transmembrane region" description="Helical" evidence="1">
    <location>
        <begin position="12"/>
        <end position="34"/>
    </location>
</feature>
<protein>
    <submittedName>
        <fullName evidence="2">Uncharacterized protein</fullName>
    </submittedName>
</protein>
<evidence type="ECO:0000256" key="1">
    <source>
        <dbReference type="SAM" id="Phobius"/>
    </source>
</evidence>
<evidence type="ECO:0000313" key="2">
    <source>
        <dbReference type="EMBL" id="KKL48246.1"/>
    </source>
</evidence>
<keyword evidence="1" id="KW-0472">Membrane</keyword>
<comment type="caution">
    <text evidence="2">The sequence shown here is derived from an EMBL/GenBank/DDBJ whole genome shotgun (WGS) entry which is preliminary data.</text>
</comment>
<gene>
    <name evidence="2" type="ORF">LCGC14_2327450</name>
</gene>
<name>A0A0F9D3J7_9ZZZZ</name>
<sequence length="134" mass="15536">MDGHRAKIRRIFLKGLTLVLCSVAIVAMIGVLWFKAGQDKFLHKEKSAKIFIGQIIDSVRADTEFYRTKTESNIIAKVEASHNLMSSHYVVSTIDYSWDIYECTILFNNETKIKVDVAFQENEPYMLTNWRQIE</sequence>
<keyword evidence="1" id="KW-1133">Transmembrane helix</keyword>
<reference evidence="2" key="1">
    <citation type="journal article" date="2015" name="Nature">
        <title>Complex archaea that bridge the gap between prokaryotes and eukaryotes.</title>
        <authorList>
            <person name="Spang A."/>
            <person name="Saw J.H."/>
            <person name="Jorgensen S.L."/>
            <person name="Zaremba-Niedzwiedzka K."/>
            <person name="Martijn J."/>
            <person name="Lind A.E."/>
            <person name="van Eijk R."/>
            <person name="Schleper C."/>
            <person name="Guy L."/>
            <person name="Ettema T.J."/>
        </authorList>
    </citation>
    <scope>NUCLEOTIDE SEQUENCE</scope>
</reference>
<organism evidence="2">
    <name type="scientific">marine sediment metagenome</name>
    <dbReference type="NCBI Taxonomy" id="412755"/>
    <lineage>
        <taxon>unclassified sequences</taxon>
        <taxon>metagenomes</taxon>
        <taxon>ecological metagenomes</taxon>
    </lineage>
</organism>
<dbReference type="AlphaFoldDB" id="A0A0F9D3J7"/>
<accession>A0A0F9D3J7</accession>
<keyword evidence="1" id="KW-0812">Transmembrane</keyword>